<sequence>MSDRQFGPQTQLLRKELLESMAYLFSGDINPILLETLRFYFPWLSFALLINWLPEQGEDIYWVLIDSQRVAVVEIPRETNVDVKNVLIEVVPVSEYQKRTSTAVKRRKFKAALDLMREKERE</sequence>
<protein>
    <submittedName>
        <fullName evidence="1">Uncharacterized protein</fullName>
    </submittedName>
</protein>
<accession>A0A2S5CKT2</accession>
<organism evidence="1 2">
    <name type="scientific">Methylovulum psychrotolerans</name>
    <dbReference type="NCBI Taxonomy" id="1704499"/>
    <lineage>
        <taxon>Bacteria</taxon>
        <taxon>Pseudomonadati</taxon>
        <taxon>Pseudomonadota</taxon>
        <taxon>Gammaproteobacteria</taxon>
        <taxon>Methylococcales</taxon>
        <taxon>Methylococcaceae</taxon>
        <taxon>Methylovulum</taxon>
    </lineage>
</organism>
<dbReference type="Proteomes" id="UP000237423">
    <property type="component" value="Unassembled WGS sequence"/>
</dbReference>
<dbReference type="AlphaFoldDB" id="A0A2S5CKT2"/>
<proteinExistence type="predicted"/>
<name>A0A2S5CKT2_9GAMM</name>
<evidence type="ECO:0000313" key="1">
    <source>
        <dbReference type="EMBL" id="POZ51367.1"/>
    </source>
</evidence>
<evidence type="ECO:0000313" key="2">
    <source>
        <dbReference type="Proteomes" id="UP000237423"/>
    </source>
</evidence>
<dbReference type="EMBL" id="PGFZ01000006">
    <property type="protein sequence ID" value="POZ51367.1"/>
    <property type="molecule type" value="Genomic_DNA"/>
</dbReference>
<dbReference type="RefSeq" id="WP_103974702.1">
    <property type="nucleotide sequence ID" value="NZ_PGFZ01000006.1"/>
</dbReference>
<gene>
    <name evidence="1" type="ORF">AADEFJLK_02816</name>
</gene>
<comment type="caution">
    <text evidence="1">The sequence shown here is derived from an EMBL/GenBank/DDBJ whole genome shotgun (WGS) entry which is preliminary data.</text>
</comment>
<reference evidence="1 2" key="1">
    <citation type="submission" date="2017-11" db="EMBL/GenBank/DDBJ databases">
        <title>Draft Genome Sequence of Methylobacter psychrotolerans Sph1T, an Obligate Methanotroph from Low-Temperature Environments.</title>
        <authorList>
            <person name="Oshkin I.Y."/>
            <person name="Miroshnikov K."/>
            <person name="Belova S.E."/>
            <person name="Korzhenkov A."/>
            <person name="Toshchakov S.V."/>
            <person name="Dedysh S.N."/>
        </authorList>
    </citation>
    <scope>NUCLEOTIDE SEQUENCE [LARGE SCALE GENOMIC DNA]</scope>
    <source>
        <strain evidence="1 2">Sph1</strain>
    </source>
</reference>